<reference evidence="8 9" key="1">
    <citation type="submission" date="2019-12" db="EMBL/GenBank/DDBJ databases">
        <title>Genomic-based taxomic classification of the family Erythrobacteraceae.</title>
        <authorList>
            <person name="Xu L."/>
        </authorList>
    </citation>
    <scope>NUCLEOTIDE SEQUENCE [LARGE SCALE GENOMIC DNA]</scope>
    <source>
        <strain evidence="8 9">JCM 16339</strain>
    </source>
</reference>
<feature type="transmembrane region" description="Helical" evidence="6">
    <location>
        <begin position="419"/>
        <end position="440"/>
    </location>
</feature>
<feature type="transmembrane region" description="Helical" evidence="6">
    <location>
        <begin position="386"/>
        <end position="407"/>
    </location>
</feature>
<accession>A0A844ZMK7</accession>
<dbReference type="SUPFAM" id="SSF103473">
    <property type="entry name" value="MFS general substrate transporter"/>
    <property type="match status" value="1"/>
</dbReference>
<evidence type="ECO:0000256" key="4">
    <source>
        <dbReference type="ARBA" id="ARBA00022989"/>
    </source>
</evidence>
<dbReference type="PANTHER" id="PTHR23505">
    <property type="entry name" value="SPINSTER"/>
    <property type="match status" value="1"/>
</dbReference>
<evidence type="ECO:0000256" key="2">
    <source>
        <dbReference type="ARBA" id="ARBA00022448"/>
    </source>
</evidence>
<dbReference type="OrthoDB" id="7400989at2"/>
<evidence type="ECO:0000313" key="8">
    <source>
        <dbReference type="EMBL" id="MXO88077.1"/>
    </source>
</evidence>
<sequence>MASVVAHVVAQGESALPRGQEPYPPSGQGWYAVGILALTTTFAMLDQGILGLLIQQIIVDFGLTDTQASLLLGPAFVLFYVVLGVPLSVLIDRWRRTWIISVGIFVWSAATAACGLASNFVQLFIARFVVGAGEAVNGPAAYSIVADYFPRDKLPRAVATLQIGSVAGSGLSLLLGGAMIWMVANIGNPVLPLVGQLQPWQVVFLGVGLPGILVSLLLLTVKEPPRRMIRSQVSQVPVIGAVKYMWAKFPIFGPMFIGLTLGSLDAGGRAWGAAFFERTYGWPPSTYGMVSGVVSIVAMLLGLYLGAKWVDWFQARGKMDGAYRVILYTRFFAIPFAILMPMMPTPELAVAFNAVAMLTLGMTGPMLNAVMLIITPNQVRGQVMALYLFIFTVIGQGLSPVITGATTDYIFTSPDDLRWSIMLLHIIFLPAALVVTWLGLKPFRQEVDRLNAEDAAEAASA</sequence>
<evidence type="ECO:0000256" key="5">
    <source>
        <dbReference type="ARBA" id="ARBA00023136"/>
    </source>
</evidence>
<keyword evidence="2" id="KW-0813">Transport</keyword>
<evidence type="ECO:0000256" key="3">
    <source>
        <dbReference type="ARBA" id="ARBA00022692"/>
    </source>
</evidence>
<organism evidence="8 9">
    <name type="scientific">Alteraurantiacibacter aestuarii</name>
    <dbReference type="NCBI Taxonomy" id="650004"/>
    <lineage>
        <taxon>Bacteria</taxon>
        <taxon>Pseudomonadati</taxon>
        <taxon>Pseudomonadota</taxon>
        <taxon>Alphaproteobacteria</taxon>
        <taxon>Sphingomonadales</taxon>
        <taxon>Erythrobacteraceae</taxon>
        <taxon>Alteraurantiacibacter</taxon>
    </lineage>
</organism>
<dbReference type="PROSITE" id="PS50850">
    <property type="entry name" value="MFS"/>
    <property type="match status" value="1"/>
</dbReference>
<protein>
    <submittedName>
        <fullName evidence="8">MFS transporter</fullName>
    </submittedName>
</protein>
<feature type="transmembrane region" description="Helical" evidence="6">
    <location>
        <begin position="202"/>
        <end position="221"/>
    </location>
</feature>
<dbReference type="Gene3D" id="1.20.1250.20">
    <property type="entry name" value="MFS general substrate transporter like domains"/>
    <property type="match status" value="2"/>
</dbReference>
<feature type="transmembrane region" description="Helical" evidence="6">
    <location>
        <begin position="30"/>
        <end position="58"/>
    </location>
</feature>
<dbReference type="InterPro" id="IPR020846">
    <property type="entry name" value="MFS_dom"/>
</dbReference>
<dbReference type="InterPro" id="IPR011701">
    <property type="entry name" value="MFS"/>
</dbReference>
<keyword evidence="3 6" id="KW-0812">Transmembrane</keyword>
<dbReference type="GO" id="GO:0022857">
    <property type="term" value="F:transmembrane transporter activity"/>
    <property type="evidence" value="ECO:0007669"/>
    <property type="project" value="InterPro"/>
</dbReference>
<evidence type="ECO:0000313" key="9">
    <source>
        <dbReference type="Proteomes" id="UP000435243"/>
    </source>
</evidence>
<feature type="transmembrane region" description="Helical" evidence="6">
    <location>
        <begin position="98"/>
        <end position="118"/>
    </location>
</feature>
<dbReference type="Proteomes" id="UP000435243">
    <property type="component" value="Unassembled WGS sequence"/>
</dbReference>
<dbReference type="Pfam" id="PF07690">
    <property type="entry name" value="MFS_1"/>
    <property type="match status" value="1"/>
</dbReference>
<feature type="transmembrane region" description="Helical" evidence="6">
    <location>
        <begin position="349"/>
        <end position="374"/>
    </location>
</feature>
<evidence type="ECO:0000256" key="6">
    <source>
        <dbReference type="SAM" id="Phobius"/>
    </source>
</evidence>
<feature type="transmembrane region" description="Helical" evidence="6">
    <location>
        <begin position="157"/>
        <end position="182"/>
    </location>
</feature>
<evidence type="ECO:0000259" key="7">
    <source>
        <dbReference type="PROSITE" id="PS50850"/>
    </source>
</evidence>
<dbReference type="InterPro" id="IPR044770">
    <property type="entry name" value="MFS_spinster-like"/>
</dbReference>
<feature type="transmembrane region" description="Helical" evidence="6">
    <location>
        <begin position="70"/>
        <end position="91"/>
    </location>
</feature>
<keyword evidence="5 6" id="KW-0472">Membrane</keyword>
<dbReference type="AlphaFoldDB" id="A0A844ZMK7"/>
<keyword evidence="4 6" id="KW-1133">Transmembrane helix</keyword>
<feature type="transmembrane region" description="Helical" evidence="6">
    <location>
        <begin position="325"/>
        <end position="343"/>
    </location>
</feature>
<dbReference type="GO" id="GO:0016020">
    <property type="term" value="C:membrane"/>
    <property type="evidence" value="ECO:0007669"/>
    <property type="project" value="UniProtKB-SubCell"/>
</dbReference>
<dbReference type="PANTHER" id="PTHR23505:SF79">
    <property type="entry name" value="PROTEIN SPINSTER"/>
    <property type="match status" value="1"/>
</dbReference>
<keyword evidence="9" id="KW-1185">Reference proteome</keyword>
<name>A0A844ZMK7_9SPHN</name>
<feature type="transmembrane region" description="Helical" evidence="6">
    <location>
        <begin position="284"/>
        <end position="305"/>
    </location>
</feature>
<comment type="subcellular location">
    <subcellularLocation>
        <location evidence="1">Membrane</location>
        <topology evidence="1">Multi-pass membrane protein</topology>
    </subcellularLocation>
</comment>
<comment type="caution">
    <text evidence="8">The sequence shown here is derived from an EMBL/GenBank/DDBJ whole genome shotgun (WGS) entry which is preliminary data.</text>
</comment>
<dbReference type="RefSeq" id="WP_160590028.1">
    <property type="nucleotide sequence ID" value="NZ_BAAAFP010000002.1"/>
</dbReference>
<feature type="domain" description="Major facilitator superfamily (MFS) profile" evidence="7">
    <location>
        <begin position="32"/>
        <end position="444"/>
    </location>
</feature>
<proteinExistence type="predicted"/>
<evidence type="ECO:0000256" key="1">
    <source>
        <dbReference type="ARBA" id="ARBA00004141"/>
    </source>
</evidence>
<feature type="transmembrane region" description="Helical" evidence="6">
    <location>
        <begin position="124"/>
        <end position="145"/>
    </location>
</feature>
<gene>
    <name evidence="8" type="ORF">GRI32_04915</name>
</gene>
<feature type="transmembrane region" description="Helical" evidence="6">
    <location>
        <begin position="242"/>
        <end position="264"/>
    </location>
</feature>
<dbReference type="InterPro" id="IPR036259">
    <property type="entry name" value="MFS_trans_sf"/>
</dbReference>
<dbReference type="EMBL" id="WTYY01000002">
    <property type="protein sequence ID" value="MXO88077.1"/>
    <property type="molecule type" value="Genomic_DNA"/>
</dbReference>